<keyword evidence="2" id="KW-0472">Membrane</keyword>
<feature type="transmembrane region" description="Helical" evidence="2">
    <location>
        <begin position="112"/>
        <end position="137"/>
    </location>
</feature>
<keyword evidence="2" id="KW-0812">Transmembrane</keyword>
<organism evidence="3 4">
    <name type="scientific">Winogradskya humida</name>
    <dbReference type="NCBI Taxonomy" id="113566"/>
    <lineage>
        <taxon>Bacteria</taxon>
        <taxon>Bacillati</taxon>
        <taxon>Actinomycetota</taxon>
        <taxon>Actinomycetes</taxon>
        <taxon>Micromonosporales</taxon>
        <taxon>Micromonosporaceae</taxon>
        <taxon>Winogradskya</taxon>
    </lineage>
</organism>
<comment type="caution">
    <text evidence="3">The sequence shown here is derived from an EMBL/GenBank/DDBJ whole genome shotgun (WGS) entry which is preliminary data.</text>
</comment>
<accession>A0ABQ3ZYP1</accession>
<protein>
    <submittedName>
        <fullName evidence="3">Uncharacterized protein</fullName>
    </submittedName>
</protein>
<name>A0ABQ3ZYP1_9ACTN</name>
<evidence type="ECO:0000256" key="1">
    <source>
        <dbReference type="SAM" id="MobiDB-lite"/>
    </source>
</evidence>
<sequence length="199" mass="20149">MTETASLPAPSWKSVAVRGAGVGAISLVTWVVGYAVSDLLVRPQDGQDIADYVMNAALVALAIGVPAGLIIGLLSGRALHLRRPFLTAVLGLAGAATLVVSGLSVTEYVPGLPVIAGVAEEVVFVVAAYAGAALLVSRGRLAATSTRTAASSTRAAARPSRATATPARPATAAAHHRATRTYADAPRTYSTTRPARVAA</sequence>
<dbReference type="RefSeq" id="WP_203840752.1">
    <property type="nucleotide sequence ID" value="NZ_BAAATV010000038.1"/>
</dbReference>
<dbReference type="Proteomes" id="UP000603200">
    <property type="component" value="Unassembled WGS sequence"/>
</dbReference>
<feature type="transmembrane region" description="Helical" evidence="2">
    <location>
        <begin position="56"/>
        <end position="74"/>
    </location>
</feature>
<evidence type="ECO:0000256" key="2">
    <source>
        <dbReference type="SAM" id="Phobius"/>
    </source>
</evidence>
<evidence type="ECO:0000313" key="4">
    <source>
        <dbReference type="Proteomes" id="UP000603200"/>
    </source>
</evidence>
<gene>
    <name evidence="3" type="ORF">Ahu01nite_067990</name>
</gene>
<feature type="compositionally biased region" description="Low complexity" evidence="1">
    <location>
        <begin position="150"/>
        <end position="173"/>
    </location>
</feature>
<feature type="transmembrane region" description="Helical" evidence="2">
    <location>
        <begin position="86"/>
        <end position="106"/>
    </location>
</feature>
<feature type="region of interest" description="Disordered" evidence="1">
    <location>
        <begin position="150"/>
        <end position="199"/>
    </location>
</feature>
<proteinExistence type="predicted"/>
<reference evidence="3 4" key="1">
    <citation type="submission" date="2021-01" db="EMBL/GenBank/DDBJ databases">
        <title>Whole genome shotgun sequence of Actinoplanes humidus NBRC 14915.</title>
        <authorList>
            <person name="Komaki H."/>
            <person name="Tamura T."/>
        </authorList>
    </citation>
    <scope>NUCLEOTIDE SEQUENCE [LARGE SCALE GENOMIC DNA]</scope>
    <source>
        <strain evidence="3 4">NBRC 14915</strain>
    </source>
</reference>
<dbReference type="EMBL" id="BOMN01000095">
    <property type="protein sequence ID" value="GIE23697.1"/>
    <property type="molecule type" value="Genomic_DNA"/>
</dbReference>
<keyword evidence="4" id="KW-1185">Reference proteome</keyword>
<evidence type="ECO:0000313" key="3">
    <source>
        <dbReference type="EMBL" id="GIE23697.1"/>
    </source>
</evidence>
<keyword evidence="2" id="KW-1133">Transmembrane helix</keyword>
<feature type="transmembrane region" description="Helical" evidence="2">
    <location>
        <begin position="15"/>
        <end position="36"/>
    </location>
</feature>